<feature type="domain" description="Peptidase S54 rhomboid" evidence="6">
    <location>
        <begin position="190"/>
        <end position="337"/>
    </location>
</feature>
<feature type="transmembrane region" description="Helical" evidence="5">
    <location>
        <begin position="316"/>
        <end position="335"/>
    </location>
</feature>
<organism evidence="7 8">
    <name type="scientific">Halobacteriovorax marinus</name>
    <dbReference type="NCBI Taxonomy" id="97084"/>
    <lineage>
        <taxon>Bacteria</taxon>
        <taxon>Pseudomonadati</taxon>
        <taxon>Bdellovibrionota</taxon>
        <taxon>Bacteriovoracia</taxon>
        <taxon>Bacteriovoracales</taxon>
        <taxon>Halobacteriovoraceae</taxon>
        <taxon>Halobacteriovorax</taxon>
    </lineage>
</organism>
<evidence type="ECO:0000313" key="7">
    <source>
        <dbReference type="EMBL" id="OUR97069.1"/>
    </source>
</evidence>
<dbReference type="PANTHER" id="PTHR43066:SF11">
    <property type="entry name" value="PEPTIDASE S54 RHOMBOID DOMAIN-CONTAINING PROTEIN"/>
    <property type="match status" value="1"/>
</dbReference>
<evidence type="ECO:0000256" key="3">
    <source>
        <dbReference type="ARBA" id="ARBA00022989"/>
    </source>
</evidence>
<dbReference type="Pfam" id="PF01694">
    <property type="entry name" value="Rhomboid"/>
    <property type="match status" value="1"/>
</dbReference>
<feature type="transmembrane region" description="Helical" evidence="5">
    <location>
        <begin position="12"/>
        <end position="32"/>
    </location>
</feature>
<reference evidence="8" key="1">
    <citation type="journal article" date="2017" name="Proc. Natl. Acad. Sci. U.S.A.">
        <title>Simulation of Deepwater Horizon oil plume reveals substrate specialization within a complex community of hydrocarbon-degraders.</title>
        <authorList>
            <person name="Hu P."/>
            <person name="Dubinsky E.A."/>
            <person name="Probst A.J."/>
            <person name="Wang J."/>
            <person name="Sieber C.M.K."/>
            <person name="Tom L.M."/>
            <person name="Gardinali P."/>
            <person name="Banfield J.F."/>
            <person name="Atlas R.M."/>
            <person name="Andersen G.L."/>
        </authorList>
    </citation>
    <scope>NUCLEOTIDE SEQUENCE [LARGE SCALE GENOMIC DNA]</scope>
</reference>
<evidence type="ECO:0000259" key="6">
    <source>
        <dbReference type="Pfam" id="PF01694"/>
    </source>
</evidence>
<evidence type="ECO:0000256" key="5">
    <source>
        <dbReference type="SAM" id="Phobius"/>
    </source>
</evidence>
<name>A0A1Y5FDM5_9BACT</name>
<dbReference type="Proteomes" id="UP000196531">
    <property type="component" value="Unassembled WGS sequence"/>
</dbReference>
<gene>
    <name evidence="7" type="ORF">A9Q84_12110</name>
</gene>
<dbReference type="SUPFAM" id="SSF144091">
    <property type="entry name" value="Rhomboid-like"/>
    <property type="match status" value="1"/>
</dbReference>
<accession>A0A1Y5FDM5</accession>
<evidence type="ECO:0000313" key="8">
    <source>
        <dbReference type="Proteomes" id="UP000196531"/>
    </source>
</evidence>
<evidence type="ECO:0000256" key="2">
    <source>
        <dbReference type="ARBA" id="ARBA00022692"/>
    </source>
</evidence>
<comment type="caution">
    <text evidence="7">The sequence shown here is derived from an EMBL/GenBank/DDBJ whole genome shotgun (WGS) entry which is preliminary data.</text>
</comment>
<feature type="transmembrane region" description="Helical" evidence="5">
    <location>
        <begin position="224"/>
        <end position="243"/>
    </location>
</feature>
<feature type="transmembrane region" description="Helical" evidence="5">
    <location>
        <begin position="293"/>
        <end position="310"/>
    </location>
</feature>
<feature type="transmembrane region" description="Helical" evidence="5">
    <location>
        <begin position="249"/>
        <end position="272"/>
    </location>
</feature>
<comment type="subcellular location">
    <subcellularLocation>
        <location evidence="1">Membrane</location>
        <topology evidence="1">Multi-pass membrane protein</topology>
    </subcellularLocation>
</comment>
<dbReference type="InterPro" id="IPR035952">
    <property type="entry name" value="Rhomboid-like_sf"/>
</dbReference>
<dbReference type="InterPro" id="IPR022764">
    <property type="entry name" value="Peptidase_S54_rhomboid_dom"/>
</dbReference>
<sequence length="544" mass="63536">MFFIPIGLGQKLFKFPIVTILICLSCIINFSLQVFEVELKATQFSKVESDLSFQRAIGDLYFDYCIEEFDNSKKCNKERTAYFTKEKNTKKDKKSKKDIKLKEAKLLNSIKHRKDIKGKENKKKKREFSFRNIAKVLNFKKRLKDDHENFSHLKSYDNFLVLKNQRLSKLTSIHKTFNHLTLSNINFKSVLNAIFSHANLSHLFANLLGLIVFGIYAEARMGKAHYFLSYLISGTLGIILYVLTSKSMIEGFILGASANVYATMGVFYALFFHHKMKMLFIFFFKNMKVQLPVKSYFILFFVISEFTLLASNSDGVAHGAHAYGFIFGGLYGLVWSRKNKIPRHFLYNEEYKNWTHIKKNGPDDDLVQCEQILKYNSDNFTVKNYILKTVIESYHKNQSILSSESALFKRTFVETIDQLMKKRDVDKVNKLISICPRPILPYPLFQNLTQKELLIIVDKSIDQKYFFMTLLAMNSYMTKYPRSKNVKPMLKTMKSVLHVYKIEENNLKDMVFLESYSKTSIFKLNITNFINEYFNKEGQHGKAK</sequence>
<protein>
    <recommendedName>
        <fullName evidence="6">Peptidase S54 rhomboid domain-containing protein</fullName>
    </recommendedName>
</protein>
<dbReference type="GO" id="GO:0004252">
    <property type="term" value="F:serine-type endopeptidase activity"/>
    <property type="evidence" value="ECO:0007669"/>
    <property type="project" value="InterPro"/>
</dbReference>
<keyword evidence="3 5" id="KW-1133">Transmembrane helix</keyword>
<dbReference type="GO" id="GO:0016020">
    <property type="term" value="C:membrane"/>
    <property type="evidence" value="ECO:0007669"/>
    <property type="project" value="UniProtKB-SubCell"/>
</dbReference>
<dbReference type="Gene3D" id="1.20.1540.10">
    <property type="entry name" value="Rhomboid-like"/>
    <property type="match status" value="1"/>
</dbReference>
<evidence type="ECO:0000256" key="4">
    <source>
        <dbReference type="ARBA" id="ARBA00023136"/>
    </source>
</evidence>
<dbReference type="AlphaFoldDB" id="A0A1Y5FDM5"/>
<dbReference type="PANTHER" id="PTHR43066">
    <property type="entry name" value="RHOMBOID-RELATED PROTEIN"/>
    <property type="match status" value="1"/>
</dbReference>
<proteinExistence type="predicted"/>
<dbReference type="EMBL" id="MAAO01000006">
    <property type="protein sequence ID" value="OUR97069.1"/>
    <property type="molecule type" value="Genomic_DNA"/>
</dbReference>
<keyword evidence="4 5" id="KW-0472">Membrane</keyword>
<keyword evidence="2 5" id="KW-0812">Transmembrane</keyword>
<feature type="transmembrane region" description="Helical" evidence="5">
    <location>
        <begin position="200"/>
        <end position="217"/>
    </location>
</feature>
<evidence type="ECO:0000256" key="1">
    <source>
        <dbReference type="ARBA" id="ARBA00004141"/>
    </source>
</evidence>